<name>A0ABS1Y8I0_9CORY</name>
<dbReference type="InterPro" id="IPR019080">
    <property type="entry name" value="YqaJ_viral_recombinase"/>
</dbReference>
<feature type="domain" description="YqaJ viral recombinase" evidence="2">
    <location>
        <begin position="20"/>
        <end position="164"/>
    </location>
</feature>
<dbReference type="SUPFAM" id="SSF52980">
    <property type="entry name" value="Restriction endonuclease-like"/>
    <property type="match status" value="1"/>
</dbReference>
<sequence length="308" mass="34471">MKQRIITKPPAPGTDGWARTITASKVPALLGISRFQSQYAAWHQLAGNLPVDGMDEDRALWGHLSEEPLAKYWLHKHPGWQLNRPHNGTTEIAYSNPTLPFPNMATIDRRGINRKYGLKDPRRFHIIECKTAFSLEDWGTPDEDDSIPADYFTQVTFQMGVSGIPSASVVVVSGAMKPEIHDVEFDEGIFTALVEQLHDIYRKIRAGEFPDLDADKKTYDAVRGLHPDIDRDGTVQVPHDQAVAWLDAFHAEDEAKNRAQLAKTQLAGLMGNAHLAMVGDQKLADRRARKNSTPSVYVNKKIDLSKEN</sequence>
<dbReference type="RefSeq" id="WP_200449282.1">
    <property type="nucleotide sequence ID" value="NZ_JAACBX020000002.1"/>
</dbReference>
<evidence type="ECO:0000313" key="4">
    <source>
        <dbReference type="Proteomes" id="UP001518680"/>
    </source>
</evidence>
<evidence type="ECO:0000256" key="1">
    <source>
        <dbReference type="SAM" id="MobiDB-lite"/>
    </source>
</evidence>
<evidence type="ECO:0000313" key="3">
    <source>
        <dbReference type="EMBL" id="MBM0244576.1"/>
    </source>
</evidence>
<comment type="caution">
    <text evidence="3">The sequence shown here is derived from an EMBL/GenBank/DDBJ whole genome shotgun (WGS) entry which is preliminary data.</text>
</comment>
<dbReference type="InterPro" id="IPR011335">
    <property type="entry name" value="Restrct_endonuc-II-like"/>
</dbReference>
<proteinExistence type="predicted"/>
<protein>
    <submittedName>
        <fullName evidence="3">YqaJ viral recombinase family protein</fullName>
    </submittedName>
</protein>
<dbReference type="Pfam" id="PF09588">
    <property type="entry name" value="YqaJ"/>
    <property type="match status" value="1"/>
</dbReference>
<evidence type="ECO:0000259" key="2">
    <source>
        <dbReference type="Pfam" id="PF09588"/>
    </source>
</evidence>
<dbReference type="InterPro" id="IPR011604">
    <property type="entry name" value="PDDEXK-like_dom_sf"/>
</dbReference>
<accession>A0ABS1Y8I0</accession>
<keyword evidence="4" id="KW-1185">Reference proteome</keyword>
<gene>
    <name evidence="3" type="ORF">GWO63_010085</name>
</gene>
<organism evidence="3 4">
    <name type="scientific">Corynebacterium macginleyi</name>
    <dbReference type="NCBI Taxonomy" id="38290"/>
    <lineage>
        <taxon>Bacteria</taxon>
        <taxon>Bacillati</taxon>
        <taxon>Actinomycetota</taxon>
        <taxon>Actinomycetes</taxon>
        <taxon>Mycobacteriales</taxon>
        <taxon>Corynebacteriaceae</taxon>
        <taxon>Corynebacterium</taxon>
    </lineage>
</organism>
<feature type="region of interest" description="Disordered" evidence="1">
    <location>
        <begin position="284"/>
        <end position="308"/>
    </location>
</feature>
<dbReference type="Proteomes" id="UP001518680">
    <property type="component" value="Unassembled WGS sequence"/>
</dbReference>
<dbReference type="EMBL" id="JAACBX020000002">
    <property type="protein sequence ID" value="MBM0244576.1"/>
    <property type="molecule type" value="Genomic_DNA"/>
</dbReference>
<reference evidence="3 4" key="1">
    <citation type="submission" date="2021-01" db="EMBL/GenBank/DDBJ databases">
        <title>Complete genome sequences of Corynebacterium macginleyi strains isolated from infectious keratitis.</title>
        <authorList>
            <person name="Sagerfors S."/>
            <person name="Poehlein A."/>
            <person name="Soderquist B."/>
            <person name="Bruggemann H."/>
        </authorList>
    </citation>
    <scope>NUCLEOTIDE SEQUENCE [LARGE SCALE GENOMIC DNA]</scope>
    <source>
        <strain evidence="3 4">12T220</strain>
    </source>
</reference>
<dbReference type="Gene3D" id="3.90.320.10">
    <property type="match status" value="1"/>
</dbReference>